<dbReference type="PANTHER" id="PTHR40099">
    <property type="entry name" value="ACETOLACTATE SYNTHASE, SMALL SUBUNIT"/>
    <property type="match status" value="1"/>
</dbReference>
<evidence type="ECO:0000313" key="2">
    <source>
        <dbReference type="EMBL" id="MBB1125728.1"/>
    </source>
</evidence>
<protein>
    <submittedName>
        <fullName evidence="2">ACT domain-containing protein</fullName>
    </submittedName>
</protein>
<dbReference type="PANTHER" id="PTHR40099:SF1">
    <property type="entry name" value="ACETOLACTATE SYNTHASE, SMALL SUBUNIT"/>
    <property type="match status" value="1"/>
</dbReference>
<dbReference type="CDD" id="cd04882">
    <property type="entry name" value="ACT_Bt0572_2"/>
    <property type="match status" value="1"/>
</dbReference>
<comment type="caution">
    <text evidence="2">The sequence shown here is derived from an EMBL/GenBank/DDBJ whole genome shotgun (WGS) entry which is preliminary data.</text>
</comment>
<dbReference type="AlphaFoldDB" id="A0A839HEQ3"/>
<feature type="domain" description="ACT" evidence="1">
    <location>
        <begin position="71"/>
        <end position="145"/>
    </location>
</feature>
<dbReference type="SUPFAM" id="SSF55021">
    <property type="entry name" value="ACT-like"/>
    <property type="match status" value="2"/>
</dbReference>
<accession>A0A839HEQ3</accession>
<dbReference type="InterPro" id="IPR045865">
    <property type="entry name" value="ACT-like_dom_sf"/>
</dbReference>
<evidence type="ECO:0000313" key="3">
    <source>
        <dbReference type="Proteomes" id="UP000548632"/>
    </source>
</evidence>
<dbReference type="EMBL" id="JABVCQ010000009">
    <property type="protein sequence ID" value="MBB1125728.1"/>
    <property type="molecule type" value="Genomic_DNA"/>
</dbReference>
<proteinExistence type="predicted"/>
<keyword evidence="3" id="KW-1185">Reference proteome</keyword>
<dbReference type="RefSeq" id="WP_182583350.1">
    <property type="nucleotide sequence ID" value="NZ_JABVCQ010000009.1"/>
</dbReference>
<dbReference type="PROSITE" id="PS51671">
    <property type="entry name" value="ACT"/>
    <property type="match status" value="1"/>
</dbReference>
<dbReference type="InterPro" id="IPR045739">
    <property type="entry name" value="ACT_dom_pair"/>
</dbReference>
<sequence>MKLQQLSVFLENRPGRLDAPLEAIAAAGINILTLSLADTAQFGILRLIVRDWERAQQVLEDGGWIVNSTEVIAVDVEDRPGGLAAVLKVLDQAGVNIEYMYAFSSHRPDKAMLIFRFENTDQAQQVLMTHGLRIVDGSELVGAAD</sequence>
<gene>
    <name evidence="2" type="ORF">HUK38_05700</name>
</gene>
<dbReference type="Proteomes" id="UP000548632">
    <property type="component" value="Unassembled WGS sequence"/>
</dbReference>
<evidence type="ECO:0000259" key="1">
    <source>
        <dbReference type="PROSITE" id="PS51671"/>
    </source>
</evidence>
<dbReference type="InterPro" id="IPR002912">
    <property type="entry name" value="ACT_dom"/>
</dbReference>
<reference evidence="2 3" key="1">
    <citation type="journal article" date="2020" name="Arch. Microbiol.">
        <title>The genome sequence of the giant phototrophic gammaproteobacterium Thiospirillum jenense gives insight into its physiological properties and phylogenetic relationships.</title>
        <authorList>
            <person name="Imhoff J.F."/>
            <person name="Meyer T.E."/>
            <person name="Kyndt J.A."/>
        </authorList>
    </citation>
    <scope>NUCLEOTIDE SEQUENCE [LARGE SCALE GENOMIC DNA]</scope>
    <source>
        <strain evidence="2 3">DSM 216</strain>
    </source>
</reference>
<dbReference type="Gene3D" id="3.30.2130.10">
    <property type="entry name" value="VC0802-like"/>
    <property type="match status" value="1"/>
</dbReference>
<name>A0A839HEQ3_9GAMM</name>
<dbReference type="Pfam" id="PF19571">
    <property type="entry name" value="ACT_8"/>
    <property type="match status" value="1"/>
</dbReference>
<organism evidence="2 3">
    <name type="scientific">Thiospirillum jenense</name>
    <dbReference type="NCBI Taxonomy" id="1653858"/>
    <lineage>
        <taxon>Bacteria</taxon>
        <taxon>Pseudomonadati</taxon>
        <taxon>Pseudomonadota</taxon>
        <taxon>Gammaproteobacteria</taxon>
        <taxon>Chromatiales</taxon>
        <taxon>Chromatiaceae</taxon>
        <taxon>Thiospirillum</taxon>
    </lineage>
</organism>